<dbReference type="InterPro" id="IPR023035">
    <property type="entry name" value="Ribosomal_uS9_bac/plastid"/>
</dbReference>
<dbReference type="AlphaFoldDB" id="A0AAN9GGU7"/>
<dbReference type="Pfam" id="PF00380">
    <property type="entry name" value="Ribosomal_S9"/>
    <property type="match status" value="1"/>
</dbReference>
<dbReference type="PANTHER" id="PTHR21569">
    <property type="entry name" value="RIBOSOMAL PROTEIN S9"/>
    <property type="match status" value="1"/>
</dbReference>
<keyword evidence="12" id="KW-1185">Reference proteome</keyword>
<dbReference type="GO" id="GO:0003735">
    <property type="term" value="F:structural constituent of ribosome"/>
    <property type="evidence" value="ECO:0007669"/>
    <property type="project" value="InterPro"/>
</dbReference>
<evidence type="ECO:0000256" key="1">
    <source>
        <dbReference type="ARBA" id="ARBA00004173"/>
    </source>
</evidence>
<evidence type="ECO:0000256" key="7">
    <source>
        <dbReference type="ARBA" id="ARBA00039318"/>
    </source>
</evidence>
<dbReference type="InterPro" id="IPR000754">
    <property type="entry name" value="Ribosomal_uS9"/>
</dbReference>
<dbReference type="Gene3D" id="3.30.230.10">
    <property type="match status" value="1"/>
</dbReference>
<dbReference type="EMBL" id="JBAMIC010000004">
    <property type="protein sequence ID" value="KAK7108423.1"/>
    <property type="molecule type" value="Genomic_DNA"/>
</dbReference>
<dbReference type="Proteomes" id="UP001374579">
    <property type="component" value="Unassembled WGS sequence"/>
</dbReference>
<dbReference type="GO" id="GO:0006412">
    <property type="term" value="P:translation"/>
    <property type="evidence" value="ECO:0007669"/>
    <property type="project" value="InterPro"/>
</dbReference>
<organism evidence="11 12">
    <name type="scientific">Littorina saxatilis</name>
    <dbReference type="NCBI Taxonomy" id="31220"/>
    <lineage>
        <taxon>Eukaryota</taxon>
        <taxon>Metazoa</taxon>
        <taxon>Spiralia</taxon>
        <taxon>Lophotrochozoa</taxon>
        <taxon>Mollusca</taxon>
        <taxon>Gastropoda</taxon>
        <taxon>Caenogastropoda</taxon>
        <taxon>Littorinimorpha</taxon>
        <taxon>Littorinoidea</taxon>
        <taxon>Littorinidae</taxon>
        <taxon>Littorina</taxon>
    </lineage>
</organism>
<dbReference type="PROSITE" id="PS00360">
    <property type="entry name" value="RIBOSOMAL_S9"/>
    <property type="match status" value="1"/>
</dbReference>
<sequence>MATSTMRRLCLLKVSRKLARCSTAVQERCALHTSCMVSKAEDSSSSSVSGTSITSSAVPDNLIKGSMQPKTFTKAQKISRAMQAYMERAQSYDKMIKKEIDEYDIGKRHLANIMGQDPDLFEQEDVDRAIEYLLPSGIFAKKARPVLKHPYEVFPKRKAAQFALDGRPFHSMFYTGKPNFYSLLLNVSMKIEELKKQEDKLIRKGLLHEEAEKKLLLLGSEWITLPSLKDLTLEPLSEHDHKHFTVLLGRLTEHPLAFKEEEFIMKHRRKLMLQSFAEDVPKPMVDDQGRAYITASGKRKTSIADVTVWTKGTGKITINGQSIQYFSYITHREQILSPLQLTGRLGEVDVEATVEGGGGTGQSGAIRLALAKALASFVDTDTRERMRIAGLLTRDVRRKERKKPGQKKARKQFTWKKR</sequence>
<dbReference type="GO" id="GO:0003723">
    <property type="term" value="F:RNA binding"/>
    <property type="evidence" value="ECO:0007669"/>
    <property type="project" value="TreeGrafter"/>
</dbReference>
<feature type="region of interest" description="Disordered" evidence="10">
    <location>
        <begin position="398"/>
        <end position="418"/>
    </location>
</feature>
<comment type="subcellular location">
    <subcellularLocation>
        <location evidence="1">Mitochondrion</location>
    </subcellularLocation>
</comment>
<reference evidence="11 12" key="1">
    <citation type="submission" date="2024-02" db="EMBL/GenBank/DDBJ databases">
        <title>Chromosome-scale genome assembly of the rough periwinkle Littorina saxatilis.</title>
        <authorList>
            <person name="De Jode A."/>
            <person name="Faria R."/>
            <person name="Formenti G."/>
            <person name="Sims Y."/>
            <person name="Smith T.P."/>
            <person name="Tracey A."/>
            <person name="Wood J.M.D."/>
            <person name="Zagrodzka Z.B."/>
            <person name="Johannesson K."/>
            <person name="Butlin R.K."/>
            <person name="Leder E.H."/>
        </authorList>
    </citation>
    <scope>NUCLEOTIDE SEQUENCE [LARGE SCALE GENOMIC DNA]</scope>
    <source>
        <strain evidence="11">Snail1</strain>
        <tissue evidence="11">Muscle</tissue>
    </source>
</reference>
<dbReference type="GO" id="GO:0005743">
    <property type="term" value="C:mitochondrial inner membrane"/>
    <property type="evidence" value="ECO:0007669"/>
    <property type="project" value="UniProtKB-ARBA"/>
</dbReference>
<evidence type="ECO:0000256" key="8">
    <source>
        <dbReference type="ARBA" id="ARBA00076042"/>
    </source>
</evidence>
<protein>
    <recommendedName>
        <fullName evidence="7">Small ribosomal subunit protein uS9m</fullName>
    </recommendedName>
    <alternativeName>
        <fullName evidence="8">28S ribosomal protein S9, mitochondrial</fullName>
    </alternativeName>
</protein>
<dbReference type="InterPro" id="IPR020568">
    <property type="entry name" value="Ribosomal_Su5_D2-typ_SF"/>
</dbReference>
<evidence type="ECO:0000256" key="10">
    <source>
        <dbReference type="SAM" id="MobiDB-lite"/>
    </source>
</evidence>
<dbReference type="InterPro" id="IPR014721">
    <property type="entry name" value="Ribsml_uS5_D2-typ_fold_subgr"/>
</dbReference>
<feature type="compositionally biased region" description="Basic residues" evidence="10">
    <location>
        <begin position="399"/>
        <end position="418"/>
    </location>
</feature>
<evidence type="ECO:0000313" key="11">
    <source>
        <dbReference type="EMBL" id="KAK7108423.1"/>
    </source>
</evidence>
<evidence type="ECO:0000256" key="6">
    <source>
        <dbReference type="ARBA" id="ARBA00023274"/>
    </source>
</evidence>
<comment type="caution">
    <text evidence="11">The sequence shown here is derived from an EMBL/GenBank/DDBJ whole genome shotgun (WGS) entry which is preliminary data.</text>
</comment>
<dbReference type="InterPro" id="IPR020574">
    <property type="entry name" value="Ribosomal_uS9_CS"/>
</dbReference>
<evidence type="ECO:0000313" key="12">
    <source>
        <dbReference type="Proteomes" id="UP001374579"/>
    </source>
</evidence>
<dbReference type="PANTHER" id="PTHR21569:SF1">
    <property type="entry name" value="SMALL RIBOSOMAL SUBUNIT PROTEIN US9M"/>
    <property type="match status" value="1"/>
</dbReference>
<name>A0AAN9GGU7_9CAEN</name>
<dbReference type="NCBIfam" id="NF001099">
    <property type="entry name" value="PRK00132.1"/>
    <property type="match status" value="1"/>
</dbReference>
<keyword evidence="3" id="KW-0809">Transit peptide</keyword>
<evidence type="ECO:0000256" key="2">
    <source>
        <dbReference type="ARBA" id="ARBA00005251"/>
    </source>
</evidence>
<proteinExistence type="inferred from homology"/>
<keyword evidence="4 9" id="KW-0689">Ribosomal protein</keyword>
<evidence type="ECO:0000256" key="3">
    <source>
        <dbReference type="ARBA" id="ARBA00022946"/>
    </source>
</evidence>
<dbReference type="SUPFAM" id="SSF54211">
    <property type="entry name" value="Ribosomal protein S5 domain 2-like"/>
    <property type="match status" value="1"/>
</dbReference>
<dbReference type="FunFam" id="3.30.230.10:FF:000035">
    <property type="entry name" value="28S ribosomal protein S9, mitochondrial"/>
    <property type="match status" value="1"/>
</dbReference>
<evidence type="ECO:0000256" key="5">
    <source>
        <dbReference type="ARBA" id="ARBA00023128"/>
    </source>
</evidence>
<evidence type="ECO:0000256" key="4">
    <source>
        <dbReference type="ARBA" id="ARBA00022980"/>
    </source>
</evidence>
<keyword evidence="5" id="KW-0496">Mitochondrion</keyword>
<gene>
    <name evidence="11" type="ORF">V1264_016166</name>
</gene>
<dbReference type="GO" id="GO:0005763">
    <property type="term" value="C:mitochondrial small ribosomal subunit"/>
    <property type="evidence" value="ECO:0007669"/>
    <property type="project" value="TreeGrafter"/>
</dbReference>
<accession>A0AAN9GGU7</accession>
<keyword evidence="6 9" id="KW-0687">Ribonucleoprotein</keyword>
<comment type="similarity">
    <text evidence="2 9">Belongs to the universal ribosomal protein uS9 family.</text>
</comment>
<evidence type="ECO:0000256" key="9">
    <source>
        <dbReference type="RuleBase" id="RU003815"/>
    </source>
</evidence>